<gene>
    <name evidence="2" type="ORF">H3309_02970</name>
</gene>
<dbReference type="RefSeq" id="WP_182297304.1">
    <property type="nucleotide sequence ID" value="NZ_CP059851.1"/>
</dbReference>
<evidence type="ECO:0008006" key="4">
    <source>
        <dbReference type="Google" id="ProtNLM"/>
    </source>
</evidence>
<keyword evidence="1" id="KW-1133">Transmembrane helix</keyword>
<feature type="transmembrane region" description="Helical" evidence="1">
    <location>
        <begin position="56"/>
        <end position="75"/>
    </location>
</feature>
<keyword evidence="1" id="KW-0812">Transmembrane</keyword>
<proteinExistence type="predicted"/>
<evidence type="ECO:0000313" key="2">
    <source>
        <dbReference type="EMBL" id="QMW23481.1"/>
    </source>
</evidence>
<keyword evidence="1" id="KW-0472">Membrane</keyword>
<dbReference type="EMBL" id="CP059851">
    <property type="protein sequence ID" value="QMW23481.1"/>
    <property type="molecule type" value="Genomic_DNA"/>
</dbReference>
<feature type="transmembrane region" description="Helical" evidence="1">
    <location>
        <begin position="111"/>
        <end position="128"/>
    </location>
</feature>
<organism evidence="2 3">
    <name type="scientific">Sandaracinobacteroides saxicola</name>
    <dbReference type="NCBI Taxonomy" id="2759707"/>
    <lineage>
        <taxon>Bacteria</taxon>
        <taxon>Pseudomonadati</taxon>
        <taxon>Pseudomonadota</taxon>
        <taxon>Alphaproteobacteria</taxon>
        <taxon>Sphingomonadales</taxon>
        <taxon>Sphingosinicellaceae</taxon>
        <taxon>Sandaracinobacteroides</taxon>
    </lineage>
</organism>
<reference evidence="2 3" key="1">
    <citation type="submission" date="2020-07" db="EMBL/GenBank/DDBJ databases">
        <title>Complete genome sequence for Sandaracinobacter sp. M6.</title>
        <authorList>
            <person name="Tang Y."/>
            <person name="Liu Q."/>
            <person name="Guo Z."/>
            <person name="Lei P."/>
            <person name="Huang B."/>
        </authorList>
    </citation>
    <scope>NUCLEOTIDE SEQUENCE [LARGE SCALE GENOMIC DNA]</scope>
    <source>
        <strain evidence="2 3">M6</strain>
    </source>
</reference>
<name>A0A7G5IJD9_9SPHN</name>
<dbReference type="AlphaFoldDB" id="A0A7G5IJD9"/>
<feature type="transmembrane region" description="Helical" evidence="1">
    <location>
        <begin position="29"/>
        <end position="49"/>
    </location>
</feature>
<keyword evidence="3" id="KW-1185">Reference proteome</keyword>
<sequence>MALTAILFLTVLFAVTALALLRGGREERTVAFALVAAALLTPVVAAHGFEQPEAGVVLVDALLFALLIAVAVRSACFWPTWAAGFQLGALMVHVAAMAVPHMIPAAYIDTLAIWSYAVLFALAGGVLAERTRAL</sequence>
<dbReference type="Proteomes" id="UP000515292">
    <property type="component" value="Chromosome"/>
</dbReference>
<accession>A0A7G5IJD9</accession>
<protein>
    <recommendedName>
        <fullName evidence="4">Integral membrane protein</fullName>
    </recommendedName>
</protein>
<dbReference type="KEGG" id="sand:H3309_02970"/>
<evidence type="ECO:0000313" key="3">
    <source>
        <dbReference type="Proteomes" id="UP000515292"/>
    </source>
</evidence>
<feature type="transmembrane region" description="Helical" evidence="1">
    <location>
        <begin position="81"/>
        <end position="99"/>
    </location>
</feature>
<evidence type="ECO:0000256" key="1">
    <source>
        <dbReference type="SAM" id="Phobius"/>
    </source>
</evidence>